<dbReference type="GeneID" id="81353484"/>
<dbReference type="Gene3D" id="3.90.25.10">
    <property type="entry name" value="UDP-galactose 4-epimerase, domain 1"/>
    <property type="match status" value="1"/>
</dbReference>
<dbReference type="EMBL" id="JAPQKI010000002">
    <property type="protein sequence ID" value="KAJ5111476.1"/>
    <property type="molecule type" value="Genomic_DNA"/>
</dbReference>
<keyword evidence="5" id="KW-1185">Reference proteome</keyword>
<reference evidence="4" key="1">
    <citation type="submission" date="2022-11" db="EMBL/GenBank/DDBJ databases">
        <authorList>
            <person name="Petersen C."/>
        </authorList>
    </citation>
    <scope>NUCLEOTIDE SEQUENCE</scope>
    <source>
        <strain evidence="4">IBT 30761</strain>
    </source>
</reference>
<dbReference type="Gene3D" id="3.40.50.720">
    <property type="entry name" value="NAD(P)-binding Rossmann-like Domain"/>
    <property type="match status" value="1"/>
</dbReference>
<dbReference type="SUPFAM" id="SSF51735">
    <property type="entry name" value="NAD(P)-binding Rossmann-fold domains"/>
    <property type="match status" value="1"/>
</dbReference>
<accession>A0A9W9G3J8</accession>
<evidence type="ECO:0000313" key="4">
    <source>
        <dbReference type="EMBL" id="KAJ5111476.1"/>
    </source>
</evidence>
<evidence type="ECO:0000256" key="1">
    <source>
        <dbReference type="ARBA" id="ARBA00006328"/>
    </source>
</evidence>
<evidence type="ECO:0000256" key="2">
    <source>
        <dbReference type="ARBA" id="ARBA00022857"/>
    </source>
</evidence>
<dbReference type="PANTHER" id="PTHR42748">
    <property type="entry name" value="NITROGEN METABOLITE REPRESSION PROTEIN NMRA FAMILY MEMBER"/>
    <property type="match status" value="1"/>
</dbReference>
<gene>
    <name evidence="4" type="ORF">N7532_002011</name>
</gene>
<dbReference type="CDD" id="cd05251">
    <property type="entry name" value="NmrA_like_SDR_a"/>
    <property type="match status" value="1"/>
</dbReference>
<evidence type="ECO:0000313" key="5">
    <source>
        <dbReference type="Proteomes" id="UP001149074"/>
    </source>
</evidence>
<dbReference type="RefSeq" id="XP_056479546.1">
    <property type="nucleotide sequence ID" value="XM_056614505.1"/>
</dbReference>
<dbReference type="Proteomes" id="UP001149074">
    <property type="component" value="Unassembled WGS sequence"/>
</dbReference>
<organism evidence="4 5">
    <name type="scientific">Penicillium argentinense</name>
    <dbReference type="NCBI Taxonomy" id="1131581"/>
    <lineage>
        <taxon>Eukaryota</taxon>
        <taxon>Fungi</taxon>
        <taxon>Dikarya</taxon>
        <taxon>Ascomycota</taxon>
        <taxon>Pezizomycotina</taxon>
        <taxon>Eurotiomycetes</taxon>
        <taxon>Eurotiomycetidae</taxon>
        <taxon>Eurotiales</taxon>
        <taxon>Aspergillaceae</taxon>
        <taxon>Penicillium</taxon>
    </lineage>
</organism>
<proteinExistence type="inferred from homology"/>
<comment type="similarity">
    <text evidence="1">Belongs to the NmrA-type oxidoreductase family.</text>
</comment>
<evidence type="ECO:0000259" key="3">
    <source>
        <dbReference type="Pfam" id="PF05368"/>
    </source>
</evidence>
<protein>
    <submittedName>
        <fullName evidence="4">NmrA-like family protein</fullName>
    </submittedName>
</protein>
<dbReference type="OrthoDB" id="3358371at2759"/>
<dbReference type="AlphaFoldDB" id="A0A9W9G3J8"/>
<dbReference type="InterPro" id="IPR036291">
    <property type="entry name" value="NAD(P)-bd_dom_sf"/>
</dbReference>
<dbReference type="PANTHER" id="PTHR42748:SF28">
    <property type="entry name" value="NMRA-LIKE DOMAIN-CONTAINING PROTEIN"/>
    <property type="match status" value="1"/>
</dbReference>
<name>A0A9W9G3J8_9EURO</name>
<dbReference type="GO" id="GO:0005634">
    <property type="term" value="C:nucleus"/>
    <property type="evidence" value="ECO:0007669"/>
    <property type="project" value="TreeGrafter"/>
</dbReference>
<sequence length="333" mass="36754">METKKLIVILGATGNQGGSVAEVFLQEPQWRVRAVTRNPASKKAQALATRGAEVIQADLDSPSTLSSAFENANAIFAVSDFWGLFGDPANEAKAKGQPLNVWAANHETEQLKAVIDVAARIPTLERFVLSSLSDATKWSRGRYTHVYHFDSKAKAEAYGRETYPELWKKTSIFQAGFFLSNFVSNPMFQPVMTAHGTVQFVGNLDPDVKLPFIAAEEDTGPIVKALVQEGAGKNIIGYREWSSLREISKAFSQATGAETDCIQLPGGQSSVPLPSELQLELDDNWAYCNEFGYEGRDDPTIIHPKELDSLLQLDSVVEYFRKQDWSNVFTQGN</sequence>
<dbReference type="InterPro" id="IPR008030">
    <property type="entry name" value="NmrA-like"/>
</dbReference>
<comment type="caution">
    <text evidence="4">The sequence shown here is derived from an EMBL/GenBank/DDBJ whole genome shotgun (WGS) entry which is preliminary data.</text>
</comment>
<dbReference type="Pfam" id="PF05368">
    <property type="entry name" value="NmrA"/>
    <property type="match status" value="1"/>
</dbReference>
<feature type="domain" description="NmrA-like" evidence="3">
    <location>
        <begin position="3"/>
        <end position="296"/>
    </location>
</feature>
<dbReference type="InterPro" id="IPR051164">
    <property type="entry name" value="NmrA-like_oxidored"/>
</dbReference>
<keyword evidence="2" id="KW-0521">NADP</keyword>
<reference evidence="4" key="2">
    <citation type="journal article" date="2023" name="IMA Fungus">
        <title>Comparative genomic study of the Penicillium genus elucidates a diverse pangenome and 15 lateral gene transfer events.</title>
        <authorList>
            <person name="Petersen C."/>
            <person name="Sorensen T."/>
            <person name="Nielsen M.R."/>
            <person name="Sondergaard T.E."/>
            <person name="Sorensen J.L."/>
            <person name="Fitzpatrick D.A."/>
            <person name="Frisvad J.C."/>
            <person name="Nielsen K.L."/>
        </authorList>
    </citation>
    <scope>NUCLEOTIDE SEQUENCE</scope>
    <source>
        <strain evidence="4">IBT 30761</strain>
    </source>
</reference>